<comment type="caution">
    <text evidence="5">The sequence shown here is derived from an EMBL/GenBank/DDBJ whole genome shotgun (WGS) entry which is preliminary data.</text>
</comment>
<reference evidence="5 6" key="1">
    <citation type="submission" date="2017-07" db="EMBL/GenBank/DDBJ databases">
        <title>Niveispirillum cyanobacteriorum sp. nov., isolated from cyanobacterial aggregates in a eutrophic lake.</title>
        <authorList>
            <person name="Cai H."/>
        </authorList>
    </citation>
    <scope>NUCLEOTIDE SEQUENCE [LARGE SCALE GENOMIC DNA]</scope>
    <source>
        <strain evidence="6">TH1-14</strain>
    </source>
</reference>
<comment type="pathway">
    <text evidence="1">Lipid metabolism.</text>
</comment>
<evidence type="ECO:0000313" key="6">
    <source>
        <dbReference type="Proteomes" id="UP000216998"/>
    </source>
</evidence>
<proteinExistence type="predicted"/>
<dbReference type="RefSeq" id="WP_094457892.1">
    <property type="nucleotide sequence ID" value="NZ_NOXU01000031.1"/>
</dbReference>
<dbReference type="Proteomes" id="UP000216998">
    <property type="component" value="Unassembled WGS sequence"/>
</dbReference>
<name>A0A255YUK3_9PROT</name>
<gene>
    <name evidence="5" type="ORF">CHU95_19160</name>
</gene>
<keyword evidence="2" id="KW-0808">Transferase</keyword>
<dbReference type="OrthoDB" id="9796839at2"/>
<protein>
    <recommendedName>
        <fullName evidence="4">Phospholipid/glycerol acyltransferase domain-containing protein</fullName>
    </recommendedName>
</protein>
<dbReference type="CDD" id="cd07988">
    <property type="entry name" value="LPLAT_ABO13168-like"/>
    <property type="match status" value="1"/>
</dbReference>
<accession>A0A255YUK3</accession>
<evidence type="ECO:0000259" key="4">
    <source>
        <dbReference type="SMART" id="SM00563"/>
    </source>
</evidence>
<dbReference type="GO" id="GO:0006654">
    <property type="term" value="P:phosphatidic acid biosynthetic process"/>
    <property type="evidence" value="ECO:0007669"/>
    <property type="project" value="TreeGrafter"/>
</dbReference>
<evidence type="ECO:0000256" key="1">
    <source>
        <dbReference type="ARBA" id="ARBA00005189"/>
    </source>
</evidence>
<dbReference type="SMART" id="SM00563">
    <property type="entry name" value="PlsC"/>
    <property type="match status" value="1"/>
</dbReference>
<dbReference type="PANTHER" id="PTHR10434:SF9">
    <property type="entry name" value="PHOSPHOLIPID_GLYCEROL ACYLTRANSFERASE DOMAIN-CONTAINING PROTEIN"/>
    <property type="match status" value="1"/>
</dbReference>
<dbReference type="EMBL" id="NOXU01000031">
    <property type="protein sequence ID" value="OYQ32859.1"/>
    <property type="molecule type" value="Genomic_DNA"/>
</dbReference>
<feature type="domain" description="Phospholipid/glycerol acyltransferase" evidence="4">
    <location>
        <begin position="44"/>
        <end position="158"/>
    </location>
</feature>
<dbReference type="Pfam" id="PF01553">
    <property type="entry name" value="Acyltransferase"/>
    <property type="match status" value="1"/>
</dbReference>
<evidence type="ECO:0000256" key="2">
    <source>
        <dbReference type="ARBA" id="ARBA00022679"/>
    </source>
</evidence>
<dbReference type="GO" id="GO:0003841">
    <property type="term" value="F:1-acylglycerol-3-phosphate O-acyltransferase activity"/>
    <property type="evidence" value="ECO:0007669"/>
    <property type="project" value="TreeGrafter"/>
</dbReference>
<dbReference type="PANTHER" id="PTHR10434">
    <property type="entry name" value="1-ACYL-SN-GLYCEROL-3-PHOSPHATE ACYLTRANSFERASE"/>
    <property type="match status" value="1"/>
</dbReference>
<keyword evidence="3" id="KW-0012">Acyltransferase</keyword>
<sequence>MSVPSLGPRNDRRGGPISRFIGRMGLRLLGWRITGAFPNLEKFVVIGAPHTSNYDFFVAMATILATDLRIHILGKHTLFWGPLGPIMRWCDILPVDRRSAHGVVGDCVAALNAAERMVVGIAPEGTRNPKPGAGWKTGFWHVARQAGVPIIPVALDYAAHTIRIGEPLATTESIEADFALLSAFYAGVQGAKRQLPDIIPVGNGRPADPVGTAG</sequence>
<keyword evidence="6" id="KW-1185">Reference proteome</keyword>
<evidence type="ECO:0000313" key="5">
    <source>
        <dbReference type="EMBL" id="OYQ32859.1"/>
    </source>
</evidence>
<dbReference type="SUPFAM" id="SSF69593">
    <property type="entry name" value="Glycerol-3-phosphate (1)-acyltransferase"/>
    <property type="match status" value="1"/>
</dbReference>
<organism evidence="5 6">
    <name type="scientific">Niveispirillum lacus</name>
    <dbReference type="NCBI Taxonomy" id="1981099"/>
    <lineage>
        <taxon>Bacteria</taxon>
        <taxon>Pseudomonadati</taxon>
        <taxon>Pseudomonadota</taxon>
        <taxon>Alphaproteobacteria</taxon>
        <taxon>Rhodospirillales</taxon>
        <taxon>Azospirillaceae</taxon>
        <taxon>Niveispirillum</taxon>
    </lineage>
</organism>
<dbReference type="AlphaFoldDB" id="A0A255YUK3"/>
<dbReference type="InterPro" id="IPR002123">
    <property type="entry name" value="Plipid/glycerol_acylTrfase"/>
</dbReference>
<evidence type="ECO:0000256" key="3">
    <source>
        <dbReference type="ARBA" id="ARBA00023315"/>
    </source>
</evidence>